<dbReference type="Pfam" id="PF01648">
    <property type="entry name" value="ACPS"/>
    <property type="match status" value="1"/>
</dbReference>
<evidence type="ECO:0000256" key="4">
    <source>
        <dbReference type="ARBA" id="ARBA00011503"/>
    </source>
</evidence>
<dbReference type="InterPro" id="IPR041354">
    <property type="entry name" value="4PPT_N"/>
</dbReference>
<evidence type="ECO:0000256" key="10">
    <source>
        <dbReference type="ARBA" id="ARBA00049176"/>
    </source>
</evidence>
<dbReference type="EMBL" id="QQAH01000011">
    <property type="protein sequence ID" value="RDD81303.1"/>
    <property type="molecule type" value="Genomic_DNA"/>
</dbReference>
<evidence type="ECO:0000256" key="8">
    <source>
        <dbReference type="ARBA" id="ARBA00029894"/>
    </source>
</evidence>
<name>A0A369ULT5_9GAMM</name>
<dbReference type="InterPro" id="IPR008278">
    <property type="entry name" value="4-PPantetheinyl_Trfase_dom"/>
</dbReference>
<dbReference type="PANTHER" id="PTHR38096">
    <property type="entry name" value="ENTEROBACTIN SYNTHASE COMPONENT D"/>
    <property type="match status" value="1"/>
</dbReference>
<evidence type="ECO:0000256" key="5">
    <source>
        <dbReference type="ARBA" id="ARBA00019087"/>
    </source>
</evidence>
<feature type="binding site" evidence="12">
    <location>
        <position position="186"/>
    </location>
    <ligand>
        <name>CoA</name>
        <dbReference type="ChEBI" id="CHEBI:57287"/>
    </ligand>
</feature>
<dbReference type="UniPathway" id="UPA00017"/>
<dbReference type="GO" id="GO:0000287">
    <property type="term" value="F:magnesium ion binding"/>
    <property type="evidence" value="ECO:0007669"/>
    <property type="project" value="InterPro"/>
</dbReference>
<dbReference type="GO" id="GO:0009366">
    <property type="term" value="C:enterobactin synthetase complex"/>
    <property type="evidence" value="ECO:0007669"/>
    <property type="project" value="InterPro"/>
</dbReference>
<evidence type="ECO:0000313" key="17">
    <source>
        <dbReference type="Proteomes" id="UP000253782"/>
    </source>
</evidence>
<evidence type="ECO:0000256" key="1">
    <source>
        <dbReference type="ARBA" id="ARBA00003937"/>
    </source>
</evidence>
<dbReference type="InterPro" id="IPR003542">
    <property type="entry name" value="Enbac_synth_compD-like"/>
</dbReference>
<feature type="binding site" evidence="12">
    <location>
        <position position="76"/>
    </location>
    <ligand>
        <name>CoA</name>
        <dbReference type="ChEBI" id="CHEBI:57287"/>
    </ligand>
</feature>
<dbReference type="GO" id="GO:0009239">
    <property type="term" value="P:enterobactin biosynthetic process"/>
    <property type="evidence" value="ECO:0007669"/>
    <property type="project" value="UniProtKB-UniPathway"/>
</dbReference>
<evidence type="ECO:0000256" key="9">
    <source>
        <dbReference type="ARBA" id="ARBA00031996"/>
    </source>
</evidence>
<protein>
    <recommendedName>
        <fullName evidence="5">Enterobactin synthase component D</fullName>
    </recommendedName>
    <alternativeName>
        <fullName evidence="8">4'-phosphopantetheinyl transferase EntD</fullName>
    </alternativeName>
    <alternativeName>
        <fullName evidence="9">Enterochelin synthase D</fullName>
    </alternativeName>
</protein>
<reference evidence="16 17" key="1">
    <citation type="submission" date="2018-07" db="EMBL/GenBank/DDBJ databases">
        <title>Dyella tabacisoli L4-6T, whole genome shotgun sequence.</title>
        <authorList>
            <person name="Zhou X.-K."/>
            <person name="Li W.-J."/>
            <person name="Duan Y.-Q."/>
        </authorList>
    </citation>
    <scope>NUCLEOTIDE SEQUENCE [LARGE SCALE GENOMIC DNA]</scope>
    <source>
        <strain evidence="16 17">L4-6</strain>
    </source>
</reference>
<keyword evidence="6" id="KW-0808">Transferase</keyword>
<keyword evidence="13" id="KW-0460">Magnesium</keyword>
<feature type="binding site" evidence="13">
    <location>
        <position position="143"/>
    </location>
    <ligand>
        <name>Mg(2+)</name>
        <dbReference type="ChEBI" id="CHEBI:18420"/>
    </ligand>
</feature>
<evidence type="ECO:0000256" key="6">
    <source>
        <dbReference type="ARBA" id="ARBA00022679"/>
    </source>
</evidence>
<evidence type="ECO:0000256" key="2">
    <source>
        <dbReference type="ARBA" id="ARBA00004993"/>
    </source>
</evidence>
<dbReference type="OrthoDB" id="8210607at2"/>
<evidence type="ECO:0000259" key="14">
    <source>
        <dbReference type="Pfam" id="PF01648"/>
    </source>
</evidence>
<comment type="caution">
    <text evidence="16">The sequence shown here is derived from an EMBL/GenBank/DDBJ whole genome shotgun (WGS) entry which is preliminary data.</text>
</comment>
<keyword evidence="13" id="KW-0479">Metal-binding</keyword>
<comment type="pathway">
    <text evidence="2">Siderophore biosynthesis; enterobactin biosynthesis.</text>
</comment>
<dbReference type="PANTHER" id="PTHR38096:SF1">
    <property type="entry name" value="ENTEROBACTIN SYNTHASE COMPONENT D"/>
    <property type="match status" value="1"/>
</dbReference>
<comment type="function">
    <text evidence="1">Involved in the biosynthesis of the siderophore enterobactin (enterochelin), which is a macrocyclic trimeric lactone of N-(2,3-dihydroxybenzoyl)-serine. The serine trilactone serves as a scaffolding for the three catechol functionalities that provide hexadentate coordination for the tightly ligated iron(2+) atoms. Plays an essential role in the assembly of the enterobactin by catalyzing the transfer of the 4'-phosphopantetheine (Ppant) moiety from coenzyme A to the apo-domains of both EntB (ArCP domain) and EntF (PCP domain) to yield their holo-forms which make them competent for the activation of 2,3-dihydroxybenzoate (DHB) and L-serine, respectively.</text>
</comment>
<evidence type="ECO:0000256" key="3">
    <source>
        <dbReference type="ARBA" id="ARBA00008342"/>
    </source>
</evidence>
<comment type="catalytic activity">
    <reaction evidence="11">
        <text>apo-[peptidyl-carrier protein] + CoA = holo-[peptidyl-carrier protein] + adenosine 3',5'-bisphosphate + H(+)</text>
        <dbReference type="Rhea" id="RHEA:46228"/>
        <dbReference type="Rhea" id="RHEA-COMP:11479"/>
        <dbReference type="Rhea" id="RHEA-COMP:11480"/>
        <dbReference type="ChEBI" id="CHEBI:15378"/>
        <dbReference type="ChEBI" id="CHEBI:29999"/>
        <dbReference type="ChEBI" id="CHEBI:57287"/>
        <dbReference type="ChEBI" id="CHEBI:58343"/>
        <dbReference type="ChEBI" id="CHEBI:64479"/>
    </reaction>
</comment>
<dbReference type="Gene3D" id="3.90.470.20">
    <property type="entry name" value="4'-phosphopantetheinyl transferase domain"/>
    <property type="match status" value="1"/>
</dbReference>
<evidence type="ECO:0000259" key="15">
    <source>
        <dbReference type="Pfam" id="PF17837"/>
    </source>
</evidence>
<dbReference type="AlphaFoldDB" id="A0A369ULT5"/>
<feature type="binding site" evidence="12">
    <location>
        <begin position="121"/>
        <end position="122"/>
    </location>
    <ligand>
        <name>CoA</name>
        <dbReference type="ChEBI" id="CHEBI:57287"/>
    </ligand>
</feature>
<proteinExistence type="inferred from homology"/>
<feature type="binding site" evidence="12">
    <location>
        <position position="190"/>
    </location>
    <ligand>
        <name>CoA</name>
        <dbReference type="ChEBI" id="CHEBI:57287"/>
    </ligand>
</feature>
<evidence type="ECO:0000256" key="11">
    <source>
        <dbReference type="ARBA" id="ARBA00049191"/>
    </source>
</evidence>
<dbReference type="Proteomes" id="UP000253782">
    <property type="component" value="Unassembled WGS sequence"/>
</dbReference>
<sequence length="256" mass="28216">MRSKSHAALRYPMHDAAGLPASPQAWSPPLSSEALRQHLSLPATVGLSSLPLSVLDQPLPVYPQLPSTLSRAVNKRRREYQTGRLCACAALRNAGYPHDAYPDMGEDRLPLWPNGWLGSISHSGDYAMAAAAPQSTCIALGIDIQQRVALKALMGTQSLVAQPGELAQLESFDAVTRLLLVFSAKESLYKALYPQVRRILDFDAAELIQADAQVLEFRLTCDWSSCWDTGKRISVRYVVFDEYIVTATYLSDRHST</sequence>
<evidence type="ECO:0000256" key="12">
    <source>
        <dbReference type="PIRSR" id="PIRSR603542-1"/>
    </source>
</evidence>
<dbReference type="Pfam" id="PF17837">
    <property type="entry name" value="4PPT_N"/>
    <property type="match status" value="1"/>
</dbReference>
<evidence type="ECO:0000313" key="16">
    <source>
        <dbReference type="EMBL" id="RDD81303.1"/>
    </source>
</evidence>
<feature type="binding site" evidence="12">
    <location>
        <position position="84"/>
    </location>
    <ligand>
        <name>CoA</name>
        <dbReference type="ChEBI" id="CHEBI:57287"/>
    </ligand>
</feature>
<dbReference type="GO" id="GO:0008897">
    <property type="term" value="F:holo-[acyl-carrier-protein] synthase activity"/>
    <property type="evidence" value="ECO:0007669"/>
    <property type="project" value="InterPro"/>
</dbReference>
<gene>
    <name evidence="16" type="ORF">DVJ77_13425</name>
</gene>
<dbReference type="InterPro" id="IPR037143">
    <property type="entry name" value="4-PPantetheinyl_Trfase_dom_sf"/>
</dbReference>
<feature type="binding site" evidence="12">
    <location>
        <position position="143"/>
    </location>
    <ligand>
        <name>CoA</name>
        <dbReference type="ChEBI" id="CHEBI:57287"/>
    </ligand>
</feature>
<evidence type="ECO:0000256" key="7">
    <source>
        <dbReference type="ARBA" id="ARBA00023191"/>
    </source>
</evidence>
<comment type="similarity">
    <text evidence="3">Belongs to the P-Pant transferase superfamily. EntD family.</text>
</comment>
<feature type="binding site" evidence="13">
    <location>
        <position position="144"/>
    </location>
    <ligand>
        <name>Mg(2+)</name>
        <dbReference type="ChEBI" id="CHEBI:18420"/>
    </ligand>
</feature>
<comment type="subunit">
    <text evidence="4">EntB, EntD, EntE, and EntF form a multienzyme complex called enterobactin synthase.</text>
</comment>
<keyword evidence="7" id="KW-0259">Enterobactin biosynthesis</keyword>
<comment type="cofactor">
    <cofactor evidence="13">
        <name>Mg(2+)</name>
        <dbReference type="ChEBI" id="CHEBI:18420"/>
    </cofactor>
</comment>
<dbReference type="SUPFAM" id="SSF56214">
    <property type="entry name" value="4'-phosphopantetheinyl transferase"/>
    <property type="match status" value="1"/>
</dbReference>
<evidence type="ECO:0000256" key="13">
    <source>
        <dbReference type="PIRSR" id="PIRSR603542-2"/>
    </source>
</evidence>
<feature type="domain" description="4'-phosphopantetheinyl transferase N-terminal" evidence="15">
    <location>
        <begin position="69"/>
        <end position="132"/>
    </location>
</feature>
<comment type="catalytic activity">
    <reaction evidence="10">
        <text>apo-[aryl-carrier protein] + CoA = holo-[aryl-carrier protein] + adenosine 3',5'-bisphosphate + H(+)</text>
        <dbReference type="Rhea" id="RHEA:48404"/>
        <dbReference type="Rhea" id="RHEA-COMP:15903"/>
        <dbReference type="Rhea" id="RHEA-COMP:17557"/>
        <dbReference type="ChEBI" id="CHEBI:15378"/>
        <dbReference type="ChEBI" id="CHEBI:29999"/>
        <dbReference type="ChEBI" id="CHEBI:57287"/>
        <dbReference type="ChEBI" id="CHEBI:58343"/>
        <dbReference type="ChEBI" id="CHEBI:64479"/>
    </reaction>
</comment>
<feature type="domain" description="4'-phosphopantetheinyl transferase" evidence="14">
    <location>
        <begin position="140"/>
        <end position="241"/>
    </location>
</feature>
<keyword evidence="17" id="KW-1185">Reference proteome</keyword>
<dbReference type="GO" id="GO:0005886">
    <property type="term" value="C:plasma membrane"/>
    <property type="evidence" value="ECO:0007669"/>
    <property type="project" value="TreeGrafter"/>
</dbReference>
<accession>A0A369ULT5</accession>
<feature type="binding site" evidence="12">
    <location>
        <position position="200"/>
    </location>
    <ligand>
        <name>CoA</name>
        <dbReference type="ChEBI" id="CHEBI:57287"/>
    </ligand>
</feature>
<organism evidence="16 17">
    <name type="scientific">Dyella tabacisoli</name>
    <dbReference type="NCBI Taxonomy" id="2282381"/>
    <lineage>
        <taxon>Bacteria</taxon>
        <taxon>Pseudomonadati</taxon>
        <taxon>Pseudomonadota</taxon>
        <taxon>Gammaproteobacteria</taxon>
        <taxon>Lysobacterales</taxon>
        <taxon>Rhodanobacteraceae</taxon>
        <taxon>Dyella</taxon>
    </lineage>
</organism>
<dbReference type="PRINTS" id="PR01399">
    <property type="entry name" value="ENTSNTHTASED"/>
</dbReference>